<dbReference type="PANTHER" id="PTHR16222:SF12">
    <property type="entry name" value="ADP-RIBOSYLGLYCOHYDROLASE-RELATED"/>
    <property type="match status" value="1"/>
</dbReference>
<dbReference type="GO" id="GO:0046872">
    <property type="term" value="F:metal ion binding"/>
    <property type="evidence" value="ECO:0007669"/>
    <property type="project" value="UniProtKB-KW"/>
</dbReference>
<sequence>MLGAIAGDVIGSVYEWHNTKSTDFPLFSRLSRYTDDTVLTVAVADALLHRQPRKNWFSDKFYARASYRNSLQKYARMFPDAGYGQMFEEWAKASSDKPYRSYANGAAMRVCPIGFAFDNLEDVLREAKRSAEITHNHRHGIRGAQAIAACVFLARTGASKQDMKLFIEKNFRYKLSRTLDEIRPNYVFDSSAKGSVPEAVIAFLESESFEDAIRKAVSIGGDSDTIASMAGGIAHAYYKEIPPDIWSSVEMKLDWKFRNVIKLFTERYNV</sequence>
<dbReference type="InterPro" id="IPR050792">
    <property type="entry name" value="ADP-ribosylglycohydrolase"/>
</dbReference>
<feature type="binding site" evidence="1">
    <location>
        <position position="34"/>
    </location>
    <ligand>
        <name>Mg(2+)</name>
        <dbReference type="ChEBI" id="CHEBI:18420"/>
        <label>1</label>
    </ligand>
</feature>
<reference evidence="2 3" key="1">
    <citation type="journal article" date="2009" name="Int. J. Syst. Evol. Microbiol.">
        <title>Paenibacillus contaminans sp. nov., isolated from a contaminated laboratory plate.</title>
        <authorList>
            <person name="Chou J.H."/>
            <person name="Lee J.H."/>
            <person name="Lin M.C."/>
            <person name="Chang P.S."/>
            <person name="Arun A.B."/>
            <person name="Young C.C."/>
            <person name="Chen W.M."/>
        </authorList>
    </citation>
    <scope>NUCLEOTIDE SEQUENCE [LARGE SCALE GENOMIC DNA]</scope>
    <source>
        <strain evidence="2 3">CKOBP-6</strain>
    </source>
</reference>
<gene>
    <name evidence="2" type="ORF">DQG23_12245</name>
</gene>
<dbReference type="Proteomes" id="UP000250369">
    <property type="component" value="Unassembled WGS sequence"/>
</dbReference>
<accession>A0A329MSC0</accession>
<keyword evidence="2" id="KW-0378">Hydrolase</keyword>
<keyword evidence="1" id="KW-0479">Metal-binding</keyword>
<comment type="caution">
    <text evidence="2">The sequence shown here is derived from an EMBL/GenBank/DDBJ whole genome shotgun (WGS) entry which is preliminary data.</text>
</comment>
<organism evidence="2 3">
    <name type="scientific">Paenibacillus contaminans</name>
    <dbReference type="NCBI Taxonomy" id="450362"/>
    <lineage>
        <taxon>Bacteria</taxon>
        <taxon>Bacillati</taxon>
        <taxon>Bacillota</taxon>
        <taxon>Bacilli</taxon>
        <taxon>Bacillales</taxon>
        <taxon>Paenibacillaceae</taxon>
        <taxon>Paenibacillus</taxon>
    </lineage>
</organism>
<dbReference type="SUPFAM" id="SSF101478">
    <property type="entry name" value="ADP-ribosylglycohydrolase"/>
    <property type="match status" value="1"/>
</dbReference>
<feature type="binding site" evidence="1">
    <location>
        <position position="222"/>
    </location>
    <ligand>
        <name>Mg(2+)</name>
        <dbReference type="ChEBI" id="CHEBI:18420"/>
        <label>1</label>
    </ligand>
</feature>
<dbReference type="InterPro" id="IPR036705">
    <property type="entry name" value="Ribosyl_crysJ1_sf"/>
</dbReference>
<evidence type="ECO:0000313" key="2">
    <source>
        <dbReference type="EMBL" id="RAV20857.1"/>
    </source>
</evidence>
<dbReference type="AlphaFoldDB" id="A0A329MSC0"/>
<feature type="binding site" evidence="1">
    <location>
        <position position="36"/>
    </location>
    <ligand>
        <name>Mg(2+)</name>
        <dbReference type="ChEBI" id="CHEBI:18420"/>
        <label>1</label>
    </ligand>
</feature>
<dbReference type="Gene3D" id="1.10.4080.10">
    <property type="entry name" value="ADP-ribosylation/Crystallin J1"/>
    <property type="match status" value="1"/>
</dbReference>
<feature type="binding site" evidence="1">
    <location>
        <position position="225"/>
    </location>
    <ligand>
        <name>Mg(2+)</name>
        <dbReference type="ChEBI" id="CHEBI:18420"/>
        <label>1</label>
    </ligand>
</feature>
<protein>
    <submittedName>
        <fullName evidence="2">ADP-ribosylglycohydrolase family protein</fullName>
    </submittedName>
</protein>
<feature type="binding site" evidence="1">
    <location>
        <position position="35"/>
    </location>
    <ligand>
        <name>Mg(2+)</name>
        <dbReference type="ChEBI" id="CHEBI:18420"/>
        <label>1</label>
    </ligand>
</feature>
<proteinExistence type="predicted"/>
<comment type="cofactor">
    <cofactor evidence="1">
        <name>Mg(2+)</name>
        <dbReference type="ChEBI" id="CHEBI:18420"/>
    </cofactor>
    <text evidence="1">Binds 2 magnesium ions per subunit.</text>
</comment>
<name>A0A329MSC0_9BACL</name>
<dbReference type="PANTHER" id="PTHR16222">
    <property type="entry name" value="ADP-RIBOSYLGLYCOHYDROLASE"/>
    <property type="match status" value="1"/>
</dbReference>
<dbReference type="RefSeq" id="WP_113031136.1">
    <property type="nucleotide sequence ID" value="NZ_QMFB01000006.1"/>
</dbReference>
<dbReference type="Pfam" id="PF03747">
    <property type="entry name" value="ADP_ribosyl_GH"/>
    <property type="match status" value="1"/>
</dbReference>
<evidence type="ECO:0000256" key="1">
    <source>
        <dbReference type="PIRSR" id="PIRSR605502-1"/>
    </source>
</evidence>
<keyword evidence="3" id="KW-1185">Reference proteome</keyword>
<keyword evidence="1" id="KW-0460">Magnesium</keyword>
<dbReference type="InterPro" id="IPR005502">
    <property type="entry name" value="Ribosyl_crysJ1"/>
</dbReference>
<dbReference type="GO" id="GO:0016787">
    <property type="term" value="F:hydrolase activity"/>
    <property type="evidence" value="ECO:0007669"/>
    <property type="project" value="UniProtKB-KW"/>
</dbReference>
<dbReference type="EMBL" id="QMFB01000006">
    <property type="protein sequence ID" value="RAV20857.1"/>
    <property type="molecule type" value="Genomic_DNA"/>
</dbReference>
<feature type="binding site" evidence="1">
    <location>
        <position position="224"/>
    </location>
    <ligand>
        <name>Mg(2+)</name>
        <dbReference type="ChEBI" id="CHEBI:18420"/>
        <label>1</label>
    </ligand>
</feature>
<evidence type="ECO:0000313" key="3">
    <source>
        <dbReference type="Proteomes" id="UP000250369"/>
    </source>
</evidence>
<dbReference type="OrthoDB" id="9814572at2"/>